<evidence type="ECO:0008006" key="5">
    <source>
        <dbReference type="Google" id="ProtNLM"/>
    </source>
</evidence>
<evidence type="ECO:0000313" key="3">
    <source>
        <dbReference type="EMBL" id="RMB61264.1"/>
    </source>
</evidence>
<feature type="compositionally biased region" description="Polar residues" evidence="1">
    <location>
        <begin position="113"/>
        <end position="140"/>
    </location>
</feature>
<feature type="compositionally biased region" description="Low complexity" evidence="1">
    <location>
        <begin position="65"/>
        <end position="106"/>
    </location>
</feature>
<organism evidence="3 4">
    <name type="scientific">Tessaracoccus antarcticus</name>
    <dbReference type="NCBI Taxonomy" id="2479848"/>
    <lineage>
        <taxon>Bacteria</taxon>
        <taxon>Bacillati</taxon>
        <taxon>Actinomycetota</taxon>
        <taxon>Actinomycetes</taxon>
        <taxon>Propionibacteriales</taxon>
        <taxon>Propionibacteriaceae</taxon>
        <taxon>Tessaracoccus</taxon>
    </lineage>
</organism>
<feature type="transmembrane region" description="Helical" evidence="2">
    <location>
        <begin position="205"/>
        <end position="223"/>
    </location>
</feature>
<keyword evidence="2" id="KW-0812">Transmembrane</keyword>
<gene>
    <name evidence="3" type="ORF">EAX62_00910</name>
</gene>
<keyword evidence="2" id="KW-0472">Membrane</keyword>
<feature type="compositionally biased region" description="Gly residues" evidence="1">
    <location>
        <begin position="53"/>
        <end position="64"/>
    </location>
</feature>
<keyword evidence="2" id="KW-1133">Transmembrane helix</keyword>
<dbReference type="AlphaFoldDB" id="A0A3M0G8M2"/>
<comment type="caution">
    <text evidence="3">The sequence shown here is derived from an EMBL/GenBank/DDBJ whole genome shotgun (WGS) entry which is preliminary data.</text>
</comment>
<feature type="compositionally biased region" description="Low complexity" evidence="1">
    <location>
        <begin position="148"/>
        <end position="182"/>
    </location>
</feature>
<dbReference type="InterPro" id="IPR025557">
    <property type="entry name" value="DUF4282"/>
</dbReference>
<dbReference type="Proteomes" id="UP000275256">
    <property type="component" value="Unassembled WGS sequence"/>
</dbReference>
<keyword evidence="4" id="KW-1185">Reference proteome</keyword>
<dbReference type="Pfam" id="PF14110">
    <property type="entry name" value="DUF4282"/>
    <property type="match status" value="1"/>
</dbReference>
<sequence length="286" mass="30368">MSNNQWNSGQSDGQWPQQQGSGDWNAAPQPGAPEWNQDNQAAGAQDWNAPGTKGWGGAGAGQPGQGEWPAPQQGQDWNAGAQSQPSAADWQAAPQPQGGAQPQPSATDWNAGAQPQPSATDWNAGAQPQPSATDWNQQQGWGAGAPGHQGWDQNQQGWDQAQQAGHGAPAYGQQQQWQQPVQPKTPSAFANIFDFSFKKFALPEAGGTIFLIAVIAIAVKWVFDLAYLLTYAADAVNVLQVLIGGLATSLLYVLLVRVFLEGMTALVTRSKQDAEPKEDHDPDVVA</sequence>
<protein>
    <recommendedName>
        <fullName evidence="5">DUF4282 domain-containing protein</fullName>
    </recommendedName>
</protein>
<feature type="compositionally biased region" description="Polar residues" evidence="1">
    <location>
        <begin position="1"/>
        <end position="22"/>
    </location>
</feature>
<feature type="transmembrane region" description="Helical" evidence="2">
    <location>
        <begin position="235"/>
        <end position="260"/>
    </location>
</feature>
<feature type="region of interest" description="Disordered" evidence="1">
    <location>
        <begin position="1"/>
        <end position="183"/>
    </location>
</feature>
<accession>A0A3M0G8M2</accession>
<dbReference type="RefSeq" id="WP_121899811.1">
    <property type="nucleotide sequence ID" value="NZ_REFW01000001.1"/>
</dbReference>
<evidence type="ECO:0000313" key="4">
    <source>
        <dbReference type="Proteomes" id="UP000275256"/>
    </source>
</evidence>
<dbReference type="EMBL" id="REFW01000001">
    <property type="protein sequence ID" value="RMB61264.1"/>
    <property type="molecule type" value="Genomic_DNA"/>
</dbReference>
<evidence type="ECO:0000256" key="1">
    <source>
        <dbReference type="SAM" id="MobiDB-lite"/>
    </source>
</evidence>
<evidence type="ECO:0000256" key="2">
    <source>
        <dbReference type="SAM" id="Phobius"/>
    </source>
</evidence>
<dbReference type="OrthoDB" id="3730712at2"/>
<proteinExistence type="predicted"/>
<name>A0A3M0G8M2_9ACTN</name>
<reference evidence="3 4" key="1">
    <citation type="submission" date="2018-10" db="EMBL/GenBank/DDBJ databases">
        <title>Tessaracoccus antarcticuss sp. nov., isolated from sediment.</title>
        <authorList>
            <person name="Zhou L.Y."/>
            <person name="Du Z.J."/>
        </authorList>
    </citation>
    <scope>NUCLEOTIDE SEQUENCE [LARGE SCALE GENOMIC DNA]</scope>
    <source>
        <strain evidence="3 4">JDX10</strain>
    </source>
</reference>